<feature type="transmembrane region" description="Helical" evidence="3">
    <location>
        <begin position="216"/>
        <end position="235"/>
    </location>
</feature>
<feature type="coiled-coil region" evidence="1">
    <location>
        <begin position="102"/>
        <end position="129"/>
    </location>
</feature>
<evidence type="ECO:0000256" key="3">
    <source>
        <dbReference type="SAM" id="Phobius"/>
    </source>
</evidence>
<organism evidence="4 5">
    <name type="scientific">Caenorhabditis japonica</name>
    <dbReference type="NCBI Taxonomy" id="281687"/>
    <lineage>
        <taxon>Eukaryota</taxon>
        <taxon>Metazoa</taxon>
        <taxon>Ecdysozoa</taxon>
        <taxon>Nematoda</taxon>
        <taxon>Chromadorea</taxon>
        <taxon>Rhabditida</taxon>
        <taxon>Rhabditina</taxon>
        <taxon>Rhabditomorpha</taxon>
        <taxon>Rhabditoidea</taxon>
        <taxon>Rhabditidae</taxon>
        <taxon>Peloderinae</taxon>
        <taxon>Caenorhabditis</taxon>
    </lineage>
</organism>
<dbReference type="Proteomes" id="UP000005237">
    <property type="component" value="Unassembled WGS sequence"/>
</dbReference>
<evidence type="ECO:0000256" key="2">
    <source>
        <dbReference type="SAM" id="MobiDB-lite"/>
    </source>
</evidence>
<evidence type="ECO:0000256" key="1">
    <source>
        <dbReference type="SAM" id="Coils"/>
    </source>
</evidence>
<reference evidence="5" key="1">
    <citation type="submission" date="2010-08" db="EMBL/GenBank/DDBJ databases">
        <authorList>
            <consortium name="Caenorhabditis japonica Sequencing Consortium"/>
            <person name="Wilson R.K."/>
        </authorList>
    </citation>
    <scope>NUCLEOTIDE SEQUENCE [LARGE SCALE GENOMIC DNA]</scope>
    <source>
        <strain evidence="5">DF5081</strain>
    </source>
</reference>
<evidence type="ECO:0000313" key="4">
    <source>
        <dbReference type="EnsemblMetazoa" id="CJA16249a.1"/>
    </source>
</evidence>
<feature type="transmembrane region" description="Helical" evidence="3">
    <location>
        <begin position="301"/>
        <end position="319"/>
    </location>
</feature>
<evidence type="ECO:0000313" key="5">
    <source>
        <dbReference type="Proteomes" id="UP000005237"/>
    </source>
</evidence>
<feature type="transmembrane region" description="Helical" evidence="3">
    <location>
        <begin position="275"/>
        <end position="295"/>
    </location>
</feature>
<keyword evidence="3" id="KW-0812">Transmembrane</keyword>
<keyword evidence="1" id="KW-0175">Coiled coil</keyword>
<keyword evidence="3" id="KW-0472">Membrane</keyword>
<dbReference type="AlphaFoldDB" id="A0A8R1DZ29"/>
<feature type="transmembrane region" description="Helical" evidence="3">
    <location>
        <begin position="241"/>
        <end position="263"/>
    </location>
</feature>
<name>A0A8R1DZ29_CAEJA</name>
<reference evidence="4" key="2">
    <citation type="submission" date="2022-06" db="UniProtKB">
        <authorList>
            <consortium name="EnsemblMetazoa"/>
        </authorList>
    </citation>
    <scope>IDENTIFICATION</scope>
    <source>
        <strain evidence="4">DF5081</strain>
    </source>
</reference>
<keyword evidence="5" id="KW-1185">Reference proteome</keyword>
<feature type="compositionally biased region" description="Polar residues" evidence="2">
    <location>
        <begin position="59"/>
        <end position="68"/>
    </location>
</feature>
<protein>
    <recommendedName>
        <fullName evidence="6">Cationic amino acid transporter C-terminal domain-containing protein</fullName>
    </recommendedName>
</protein>
<accession>A0A8R1DZ29</accession>
<proteinExistence type="predicted"/>
<dbReference type="EnsemblMetazoa" id="CJA16249a.1">
    <property type="protein sequence ID" value="CJA16249a.1"/>
    <property type="gene ID" value="WBGene00135453"/>
</dbReference>
<keyword evidence="3" id="KW-1133">Transmembrane helix</keyword>
<sequence>MAAMPFRTLDARSSPLCAIVLVYFQHYHPEQIGIPEETSSYKAIGKKRTRVHIDDGVSIDNSSTSSENESQKKHRKRREEDEDEDESMVSHSTFDTTAFLYMKATKMETERLQRRLDREQLEREKDEERRPVLLAKSVSQYHSIDENCKKISKKHAHNCVAERCAVDNEDDDDSQEVHLFANEEPELPFFSTFSPSVPRPPSPDVNFSTFHRSQRLLACFFVTTSLFATYLRMFAEPTATCWLLSSGLFAAVVAFTVSINRLQTNDYLYKKESKVTLFPTVSLFSLFLLALSFVGSVPIKTLAHLAVILLIGLISYFAWGYGHSKHRKTACLVIENRYSDEIDADQYCPIVGLDTTSAGSDIY</sequence>
<feature type="region of interest" description="Disordered" evidence="2">
    <location>
        <begin position="54"/>
        <end position="90"/>
    </location>
</feature>
<evidence type="ECO:0008006" key="6">
    <source>
        <dbReference type="Google" id="ProtNLM"/>
    </source>
</evidence>